<dbReference type="AlphaFoldDB" id="A0A9P6EPX3"/>
<comment type="caution">
    <text evidence="1">The sequence shown here is derived from an EMBL/GenBank/DDBJ whole genome shotgun (WGS) entry which is preliminary data.</text>
</comment>
<keyword evidence="2" id="KW-1185">Reference proteome</keyword>
<dbReference type="Proteomes" id="UP000807306">
    <property type="component" value="Unassembled WGS sequence"/>
</dbReference>
<accession>A0A9P6EPX3</accession>
<reference evidence="1" key="1">
    <citation type="submission" date="2020-11" db="EMBL/GenBank/DDBJ databases">
        <authorList>
            <consortium name="DOE Joint Genome Institute"/>
            <person name="Ahrendt S."/>
            <person name="Riley R."/>
            <person name="Andreopoulos W."/>
            <person name="Labutti K."/>
            <person name="Pangilinan J."/>
            <person name="Ruiz-Duenas F.J."/>
            <person name="Barrasa J.M."/>
            <person name="Sanchez-Garcia M."/>
            <person name="Camarero S."/>
            <person name="Miyauchi S."/>
            <person name="Serrano A."/>
            <person name="Linde D."/>
            <person name="Babiker R."/>
            <person name="Drula E."/>
            <person name="Ayuso-Fernandez I."/>
            <person name="Pacheco R."/>
            <person name="Padilla G."/>
            <person name="Ferreira P."/>
            <person name="Barriuso J."/>
            <person name="Kellner H."/>
            <person name="Castanera R."/>
            <person name="Alfaro M."/>
            <person name="Ramirez L."/>
            <person name="Pisabarro A.G."/>
            <person name="Kuo A."/>
            <person name="Tritt A."/>
            <person name="Lipzen A."/>
            <person name="He G."/>
            <person name="Yan M."/>
            <person name="Ng V."/>
            <person name="Cullen D."/>
            <person name="Martin F."/>
            <person name="Rosso M.-N."/>
            <person name="Henrissat B."/>
            <person name="Hibbett D."/>
            <person name="Martinez A.T."/>
            <person name="Grigoriev I.V."/>
        </authorList>
    </citation>
    <scope>NUCLEOTIDE SEQUENCE</scope>
    <source>
        <strain evidence="1">CBS 506.95</strain>
    </source>
</reference>
<gene>
    <name evidence="1" type="ORF">CPB83DRAFT_411643</name>
</gene>
<organism evidence="1 2">
    <name type="scientific">Crepidotus variabilis</name>
    <dbReference type="NCBI Taxonomy" id="179855"/>
    <lineage>
        <taxon>Eukaryota</taxon>
        <taxon>Fungi</taxon>
        <taxon>Dikarya</taxon>
        <taxon>Basidiomycota</taxon>
        <taxon>Agaricomycotina</taxon>
        <taxon>Agaricomycetes</taxon>
        <taxon>Agaricomycetidae</taxon>
        <taxon>Agaricales</taxon>
        <taxon>Agaricineae</taxon>
        <taxon>Crepidotaceae</taxon>
        <taxon>Crepidotus</taxon>
    </lineage>
</organism>
<protein>
    <submittedName>
        <fullName evidence="1">Uncharacterized protein</fullName>
    </submittedName>
</protein>
<sequence>MRAGATNLKTRMDMNFRRRNFLFDFDNNGERSSVIRAHHADSEGQLKQTSTVFDRRIPIYPPAIEYESTQTKMGRTSTTMILDTGLSAPSGLLSLPIEVLQDILELAVRASGVQTPVGHPTHGFAYLYVNRKENQKSAYRIRFVCKQIDGVVVKYLFREVKIRLTWNRLCINPPLRELTDGAMGCVFRENARVLSLDRIFLPNPPRFEDDKHRDHEENRNLPSEVWYHYPEPMTKEEKL</sequence>
<dbReference type="EMBL" id="MU157827">
    <property type="protein sequence ID" value="KAF9533843.1"/>
    <property type="molecule type" value="Genomic_DNA"/>
</dbReference>
<evidence type="ECO:0000313" key="1">
    <source>
        <dbReference type="EMBL" id="KAF9533843.1"/>
    </source>
</evidence>
<proteinExistence type="predicted"/>
<name>A0A9P6EPX3_9AGAR</name>
<evidence type="ECO:0000313" key="2">
    <source>
        <dbReference type="Proteomes" id="UP000807306"/>
    </source>
</evidence>